<keyword evidence="11" id="KW-1185">Reference proteome</keyword>
<dbReference type="PANTHER" id="PTHR11709">
    <property type="entry name" value="MULTI-COPPER OXIDASE"/>
    <property type="match status" value="1"/>
</dbReference>
<evidence type="ECO:0000256" key="2">
    <source>
        <dbReference type="ARBA" id="ARBA00022723"/>
    </source>
</evidence>
<evidence type="ECO:0000313" key="10">
    <source>
        <dbReference type="EMBL" id="CAG8900302.1"/>
    </source>
</evidence>
<evidence type="ECO:0000256" key="4">
    <source>
        <dbReference type="ARBA" id="ARBA00023002"/>
    </source>
</evidence>
<dbReference type="InterPro" id="IPR011706">
    <property type="entry name" value="Cu-oxidase_C"/>
</dbReference>
<dbReference type="PROSITE" id="PS00079">
    <property type="entry name" value="MULTICOPPER_OXIDASE1"/>
    <property type="match status" value="1"/>
</dbReference>
<feature type="domain" description="Plastocyanin-like" evidence="9">
    <location>
        <begin position="26"/>
        <end position="70"/>
    </location>
</feature>
<reference evidence="10" key="1">
    <citation type="submission" date="2021-07" db="EMBL/GenBank/DDBJ databases">
        <authorList>
            <person name="Branca A.L. A."/>
        </authorList>
    </citation>
    <scope>NUCLEOTIDE SEQUENCE</scope>
</reference>
<dbReference type="Pfam" id="PF07732">
    <property type="entry name" value="Cu-oxidase_3"/>
    <property type="match status" value="1"/>
</dbReference>
<dbReference type="InterPro" id="IPR002355">
    <property type="entry name" value="Cu_oxidase_Cu_BS"/>
</dbReference>
<evidence type="ECO:0000256" key="6">
    <source>
        <dbReference type="ARBA" id="ARBA00023180"/>
    </source>
</evidence>
<evidence type="ECO:0000259" key="8">
    <source>
        <dbReference type="Pfam" id="PF07731"/>
    </source>
</evidence>
<evidence type="ECO:0000256" key="5">
    <source>
        <dbReference type="ARBA" id="ARBA00023008"/>
    </source>
</evidence>
<name>A0A9W4P687_9EURO</name>
<evidence type="ECO:0000313" key="11">
    <source>
        <dbReference type="Proteomes" id="UP001154252"/>
    </source>
</evidence>
<dbReference type="OrthoDB" id="2121828at2759"/>
<keyword evidence="4" id="KW-0560">Oxidoreductase</keyword>
<feature type="domain" description="Plastocyanin-like" evidence="7">
    <location>
        <begin position="96"/>
        <end position="250"/>
    </location>
</feature>
<dbReference type="Pfam" id="PF00394">
    <property type="entry name" value="Cu-oxidase"/>
    <property type="match status" value="1"/>
</dbReference>
<keyword evidence="6" id="KW-0325">Glycoprotein</keyword>
<dbReference type="GO" id="GO:0005507">
    <property type="term" value="F:copper ion binding"/>
    <property type="evidence" value="ECO:0007669"/>
    <property type="project" value="InterPro"/>
</dbReference>
<comment type="caution">
    <text evidence="10">The sequence shown here is derived from an EMBL/GenBank/DDBJ whole genome shotgun (WGS) entry which is preliminary data.</text>
</comment>
<dbReference type="Pfam" id="PF07731">
    <property type="entry name" value="Cu-oxidase_2"/>
    <property type="match status" value="1"/>
</dbReference>
<dbReference type="SUPFAM" id="SSF49503">
    <property type="entry name" value="Cupredoxins"/>
    <property type="match status" value="3"/>
</dbReference>
<comment type="similarity">
    <text evidence="1">Belongs to the multicopper oxidase family.</text>
</comment>
<proteinExistence type="inferred from homology"/>
<evidence type="ECO:0000259" key="7">
    <source>
        <dbReference type="Pfam" id="PF00394"/>
    </source>
</evidence>
<dbReference type="EMBL" id="CAJVRC010000866">
    <property type="protein sequence ID" value="CAG8900302.1"/>
    <property type="molecule type" value="Genomic_DNA"/>
</dbReference>
<dbReference type="InterPro" id="IPR033138">
    <property type="entry name" value="Cu_oxidase_CS"/>
</dbReference>
<evidence type="ECO:0000259" key="9">
    <source>
        <dbReference type="Pfam" id="PF07732"/>
    </source>
</evidence>
<dbReference type="InterPro" id="IPR045087">
    <property type="entry name" value="Cu-oxidase_fam"/>
</dbReference>
<dbReference type="AlphaFoldDB" id="A0A9W4P687"/>
<accession>A0A9W4P687</accession>
<keyword evidence="5" id="KW-0186">Copper</keyword>
<dbReference type="Gene3D" id="2.60.40.420">
    <property type="entry name" value="Cupredoxins - blue copper proteins"/>
    <property type="match status" value="3"/>
</dbReference>
<evidence type="ECO:0000256" key="1">
    <source>
        <dbReference type="ARBA" id="ARBA00010609"/>
    </source>
</evidence>
<keyword evidence="2" id="KW-0479">Metal-binding</keyword>
<protein>
    <submittedName>
        <fullName evidence="10">Uncharacterized protein</fullName>
    </submittedName>
</protein>
<dbReference type="InterPro" id="IPR001117">
    <property type="entry name" value="Cu-oxidase_2nd"/>
</dbReference>
<organism evidence="10 11">
    <name type="scientific">Penicillium egyptiacum</name>
    <dbReference type="NCBI Taxonomy" id="1303716"/>
    <lineage>
        <taxon>Eukaryota</taxon>
        <taxon>Fungi</taxon>
        <taxon>Dikarya</taxon>
        <taxon>Ascomycota</taxon>
        <taxon>Pezizomycotina</taxon>
        <taxon>Eurotiomycetes</taxon>
        <taxon>Eurotiomycetidae</taxon>
        <taxon>Eurotiales</taxon>
        <taxon>Aspergillaceae</taxon>
        <taxon>Penicillium</taxon>
    </lineage>
</organism>
<dbReference type="Proteomes" id="UP001154252">
    <property type="component" value="Unassembled WGS sequence"/>
</dbReference>
<keyword evidence="3" id="KW-0732">Signal</keyword>
<feature type="domain" description="Plastocyanin-like" evidence="8">
    <location>
        <begin position="290"/>
        <end position="392"/>
    </location>
</feature>
<evidence type="ECO:0000256" key="3">
    <source>
        <dbReference type="ARBA" id="ARBA00022729"/>
    </source>
</evidence>
<dbReference type="InterPro" id="IPR011707">
    <property type="entry name" value="Cu-oxidase-like_N"/>
</dbReference>
<dbReference type="GO" id="GO:0016491">
    <property type="term" value="F:oxidoreductase activity"/>
    <property type="evidence" value="ECO:0007669"/>
    <property type="project" value="UniProtKB-KW"/>
</dbReference>
<gene>
    <name evidence="10" type="ORF">PEGY_LOCUS6167</name>
</gene>
<dbReference type="PROSITE" id="PS00080">
    <property type="entry name" value="MULTICOPPER_OXIDASE2"/>
    <property type="match status" value="1"/>
</dbReference>
<dbReference type="PANTHER" id="PTHR11709:SF488">
    <property type="entry name" value="LACCASE-RELATED"/>
    <property type="match status" value="1"/>
</dbReference>
<dbReference type="InterPro" id="IPR008972">
    <property type="entry name" value="Cupredoxin"/>
</dbReference>
<sequence length="414" mass="45767">MLVVLNLRISAMKRKSQQRLHGLTVVPGLTQRPIQPGHSWTYRWTASQYGTYWYHPTLGVTCPMASTGPFGSIFWAFRNSSYRSDLYGKMLTISSCSDRVLINGRGAVYCAGAEKVSSVELSYLKSSIGNQPLTDKRCLPNVYETQGNFPPTYEDKIPAGLNSGCTPTTGLHETIEVDPNAGWVSLKFISAASIKALMFSIDEHPMYVYEVDGNYVEPQLAESMNIFSGERSAVMIKLDKDLKEYTIRDTPSQPYVDYGGRNTSTSVVALEIKGIKNYPAVTIPQTADQLLTGTTRLSITSTKNNLEPQVTIQTKNGTWVDLLLQLGEMPNSPAIQAPHVMHKHSDKGFILGVGPGTSWMMVRYQVVNPGLFLFHCHIHTHMANGMAVALLDGIEVWPPVPKGEDQSPQPWTHG</sequence>